<gene>
    <name evidence="2" type="ORF">AB4M04_01585</name>
</gene>
<dbReference type="RefSeq" id="WP_234531028.1">
    <property type="nucleotide sequence ID" value="NZ_JBFQXQ010000001.1"/>
</dbReference>
<evidence type="ECO:0000313" key="3">
    <source>
        <dbReference type="Proteomes" id="UP001558101"/>
    </source>
</evidence>
<dbReference type="InterPro" id="IPR010982">
    <property type="entry name" value="Lambda_DNA-bd_dom_sf"/>
</dbReference>
<feature type="domain" description="HTH cro/C1-type" evidence="1">
    <location>
        <begin position="8"/>
        <end position="61"/>
    </location>
</feature>
<dbReference type="EMBL" id="JBFQXQ010000001">
    <property type="protein sequence ID" value="MEX3170775.1"/>
    <property type="molecule type" value="Genomic_DNA"/>
</dbReference>
<dbReference type="Gene3D" id="1.10.260.40">
    <property type="entry name" value="lambda repressor-like DNA-binding domains"/>
    <property type="match status" value="1"/>
</dbReference>
<proteinExistence type="predicted"/>
<dbReference type="Proteomes" id="UP001558101">
    <property type="component" value="Unassembled WGS sequence"/>
</dbReference>
<dbReference type="PROSITE" id="PS50943">
    <property type="entry name" value="HTH_CROC1"/>
    <property type="match status" value="1"/>
</dbReference>
<dbReference type="InterPro" id="IPR000655">
    <property type="entry name" value="Cro-like"/>
</dbReference>
<dbReference type="Pfam" id="PF01381">
    <property type="entry name" value="HTH_3"/>
    <property type="match status" value="1"/>
</dbReference>
<evidence type="ECO:0000313" key="2">
    <source>
        <dbReference type="EMBL" id="MEX3170775.1"/>
    </source>
</evidence>
<organism evidence="2 3">
    <name type="scientific">Serratia quinivorans</name>
    <dbReference type="NCBI Taxonomy" id="137545"/>
    <lineage>
        <taxon>Bacteria</taxon>
        <taxon>Pseudomonadati</taxon>
        <taxon>Pseudomonadota</taxon>
        <taxon>Gammaproteobacteria</taxon>
        <taxon>Enterobacterales</taxon>
        <taxon>Yersiniaceae</taxon>
        <taxon>Serratia</taxon>
    </lineage>
</organism>
<dbReference type="InterPro" id="IPR001387">
    <property type="entry name" value="Cro/C1-type_HTH"/>
</dbReference>
<dbReference type="SUPFAM" id="SSF47413">
    <property type="entry name" value="lambda repressor-like DNA-binding domains"/>
    <property type="match status" value="1"/>
</dbReference>
<dbReference type="PRINTS" id="PR00030">
    <property type="entry name" value="HTHCRO"/>
</dbReference>
<dbReference type="SMART" id="SM00530">
    <property type="entry name" value="HTH_XRE"/>
    <property type="match status" value="1"/>
</dbReference>
<protein>
    <submittedName>
        <fullName evidence="2">Helix-turn-helix transcriptional regulator</fullName>
    </submittedName>
</protein>
<evidence type="ECO:0000259" key="1">
    <source>
        <dbReference type="PROSITE" id="PS50943"/>
    </source>
</evidence>
<accession>A0ABV3UBC1</accession>
<comment type="caution">
    <text evidence="2">The sequence shown here is derived from an EMBL/GenBank/DDBJ whole genome shotgun (WGS) entry which is preliminary data.</text>
</comment>
<keyword evidence="3" id="KW-1185">Reference proteome</keyword>
<reference evidence="2 3" key="1">
    <citation type="submission" date="2024-07" db="EMBL/GenBank/DDBJ databases">
        <title>Genomes of novel Serratia strains from suburban soil.</title>
        <authorList>
            <person name="Markert E.X."/>
            <person name="Severe K."/>
            <person name="Severe L."/>
            <person name="Twing K.I."/>
            <person name="Ward L.M."/>
        </authorList>
    </citation>
    <scope>NUCLEOTIDE SEQUENCE [LARGE SCALE GENOMIC DNA]</scope>
    <source>
        <strain evidence="2 3">3C-UT</strain>
    </source>
</reference>
<dbReference type="CDD" id="cd00093">
    <property type="entry name" value="HTH_XRE"/>
    <property type="match status" value="1"/>
</dbReference>
<sequence>METISDRLKEKRAALNLTQAELAKAAGVKQQSIQLIEAGTTKRPRFLFEIAQALNCDPAWLQYGIHVGNTNTKNNSL</sequence>
<name>A0ABV3UBC1_9GAMM</name>